<name>A0A347VYK1_9HELI</name>
<organism evidence="1 2">
    <name type="scientific">Helicobacter saguini</name>
    <dbReference type="NCBI Taxonomy" id="1548018"/>
    <lineage>
        <taxon>Bacteria</taxon>
        <taxon>Pseudomonadati</taxon>
        <taxon>Campylobacterota</taxon>
        <taxon>Epsilonproteobacteria</taxon>
        <taxon>Campylobacterales</taxon>
        <taxon>Helicobacteraceae</taxon>
        <taxon>Helicobacter</taxon>
    </lineage>
</organism>
<protein>
    <submittedName>
        <fullName evidence="1">Uncharacterized protein</fullName>
    </submittedName>
</protein>
<keyword evidence="2" id="KW-1185">Reference proteome</keyword>
<dbReference type="Proteomes" id="UP000029714">
    <property type="component" value="Unassembled WGS sequence"/>
</dbReference>
<sequence>MGLIKLIKSSKIYKDYRAGRKEKGAFERDLKFFTKRHQTIFGYTPDFANPKTFNEKINHRSLYDRNPLYTPLADKLKARIYINFMLRDFVDSVSLDSQKTANNAMGGGGKS</sequence>
<dbReference type="OrthoDB" id="5327126at2"/>
<dbReference type="AlphaFoldDB" id="A0A347VYK1"/>
<proteinExistence type="predicted"/>
<gene>
    <name evidence="1" type="ORF">LS64_002950</name>
</gene>
<comment type="caution">
    <text evidence="1">The sequence shown here is derived from an EMBL/GenBank/DDBJ whole genome shotgun (WGS) entry which is preliminary data.</text>
</comment>
<evidence type="ECO:0000313" key="2">
    <source>
        <dbReference type="Proteomes" id="UP000029714"/>
    </source>
</evidence>
<reference evidence="1 2" key="2">
    <citation type="journal article" date="2016" name="Infect. Immun.">
        <title>Helicobacter saguini, a Novel Helicobacter Isolated from Cotton-Top Tamarins with Ulcerative Colitis, Has Proinflammatory Properties and Induces Typhlocolitis and Dysplasia in Gnotobiotic IL-10-/- Mice.</title>
        <authorList>
            <person name="Shen Z."/>
            <person name="Mannion A."/>
            <person name="Whary M.T."/>
            <person name="Muthupalani S."/>
            <person name="Sheh A."/>
            <person name="Feng Y."/>
            <person name="Gong G."/>
            <person name="Vandamme P."/>
            <person name="Holcombe H.R."/>
            <person name="Paster B.J."/>
            <person name="Fox J.G."/>
        </authorList>
    </citation>
    <scope>NUCLEOTIDE SEQUENCE [LARGE SCALE GENOMIC DNA]</scope>
    <source>
        <strain evidence="1 2">MIT 97-6194</strain>
    </source>
</reference>
<accession>A0A347VYK1</accession>
<dbReference type="RefSeq" id="WP_118962106.1">
    <property type="nucleotide sequence ID" value="NZ_JRMP02000003.1"/>
</dbReference>
<reference evidence="1 2" key="1">
    <citation type="journal article" date="2014" name="Genome Announc.">
        <title>Draft genome sequences of eight enterohepatic helicobacter species isolated from both laboratory and wild rodents.</title>
        <authorList>
            <person name="Sheh A."/>
            <person name="Shen Z."/>
            <person name="Fox J.G."/>
        </authorList>
    </citation>
    <scope>NUCLEOTIDE SEQUENCE [LARGE SCALE GENOMIC DNA]</scope>
    <source>
        <strain evidence="1 2">MIT 97-6194</strain>
    </source>
</reference>
<dbReference type="EMBL" id="JRMP02000003">
    <property type="protein sequence ID" value="TLD95317.1"/>
    <property type="molecule type" value="Genomic_DNA"/>
</dbReference>
<evidence type="ECO:0000313" key="1">
    <source>
        <dbReference type="EMBL" id="TLD95317.1"/>
    </source>
</evidence>